<comment type="caution">
    <text evidence="1">The sequence shown here is derived from an EMBL/GenBank/DDBJ whole genome shotgun (WGS) entry which is preliminary data.</text>
</comment>
<proteinExistence type="predicted"/>
<evidence type="ECO:0000313" key="2">
    <source>
        <dbReference type="Proteomes" id="UP000318093"/>
    </source>
</evidence>
<dbReference type="Gene3D" id="3.50.50.60">
    <property type="entry name" value="FAD/NAD(P)-binding domain"/>
    <property type="match status" value="1"/>
</dbReference>
<reference evidence="1 2" key="1">
    <citation type="journal article" date="2019" name="Nat. Microbiol.">
        <title>Mediterranean grassland soil C-N compound turnover is dependent on rainfall and depth, and is mediated by genomically divergent microorganisms.</title>
        <authorList>
            <person name="Diamond S."/>
            <person name="Andeer P.F."/>
            <person name="Li Z."/>
            <person name="Crits-Christoph A."/>
            <person name="Burstein D."/>
            <person name="Anantharaman K."/>
            <person name="Lane K.R."/>
            <person name="Thomas B.C."/>
            <person name="Pan C."/>
            <person name="Northen T.R."/>
            <person name="Banfield J.F."/>
        </authorList>
    </citation>
    <scope>NUCLEOTIDE SEQUENCE [LARGE SCALE GENOMIC DNA]</scope>
    <source>
        <strain evidence="1">NP_6</strain>
    </source>
</reference>
<sequence>MTAGAFRFPYRGLEDIAQIVKDPSLEQPDKIEIGRYSEEDFSTDLRRVTQGEADPALGRTLVSQAFPTMQWLRGRGVEFVLAYDRQSFLVNGTHRFWGGLIVKTQG</sequence>
<dbReference type="Proteomes" id="UP000318093">
    <property type="component" value="Unassembled WGS sequence"/>
</dbReference>
<accession>A0A537J765</accession>
<dbReference type="EMBL" id="VBAN01000335">
    <property type="protein sequence ID" value="TMI79345.1"/>
    <property type="molecule type" value="Genomic_DNA"/>
</dbReference>
<evidence type="ECO:0000313" key="1">
    <source>
        <dbReference type="EMBL" id="TMI79345.1"/>
    </source>
</evidence>
<name>A0A537J765_9BACT</name>
<feature type="non-terminal residue" evidence="1">
    <location>
        <position position="106"/>
    </location>
</feature>
<dbReference type="InterPro" id="IPR036188">
    <property type="entry name" value="FAD/NAD-bd_sf"/>
</dbReference>
<dbReference type="AlphaFoldDB" id="A0A537J765"/>
<organism evidence="1 2">
    <name type="scientific">Candidatus Segetimicrobium genomatis</name>
    <dbReference type="NCBI Taxonomy" id="2569760"/>
    <lineage>
        <taxon>Bacteria</taxon>
        <taxon>Bacillati</taxon>
        <taxon>Candidatus Sysuimicrobiota</taxon>
        <taxon>Candidatus Sysuimicrobiia</taxon>
        <taxon>Candidatus Sysuimicrobiales</taxon>
        <taxon>Candidatus Segetimicrobiaceae</taxon>
        <taxon>Candidatus Segetimicrobium</taxon>
    </lineage>
</organism>
<gene>
    <name evidence="1" type="ORF">E6H03_10455</name>
</gene>
<protein>
    <submittedName>
        <fullName evidence="1">Tricarballylate dehydrogenase</fullName>
    </submittedName>
</protein>